<dbReference type="GO" id="GO:0016020">
    <property type="term" value="C:membrane"/>
    <property type="evidence" value="ECO:0007669"/>
    <property type="project" value="UniProtKB-SubCell"/>
</dbReference>
<feature type="region of interest" description="Disordered" evidence="7">
    <location>
        <begin position="1"/>
        <end position="23"/>
    </location>
</feature>
<dbReference type="EMBL" id="ML003566">
    <property type="protein sequence ID" value="RKP33778.1"/>
    <property type="molecule type" value="Genomic_DNA"/>
</dbReference>
<evidence type="ECO:0000256" key="1">
    <source>
        <dbReference type="ARBA" id="ARBA00004141"/>
    </source>
</evidence>
<keyword evidence="9" id="KW-1185">Reference proteome</keyword>
<dbReference type="PANTHER" id="PTHR23291:SF32">
    <property type="entry name" value="BAX INHIBITOR 1"/>
    <property type="match status" value="1"/>
</dbReference>
<feature type="transmembrane region" description="Helical" evidence="6">
    <location>
        <begin position="145"/>
        <end position="163"/>
    </location>
</feature>
<organism evidence="8 9">
    <name type="scientific">Dimargaris cristalligena</name>
    <dbReference type="NCBI Taxonomy" id="215637"/>
    <lineage>
        <taxon>Eukaryota</taxon>
        <taxon>Fungi</taxon>
        <taxon>Fungi incertae sedis</taxon>
        <taxon>Zoopagomycota</taxon>
        <taxon>Kickxellomycotina</taxon>
        <taxon>Dimargaritomycetes</taxon>
        <taxon>Dimargaritales</taxon>
        <taxon>Dimargaritaceae</taxon>
        <taxon>Dimargaris</taxon>
    </lineage>
</organism>
<accession>A0A4P9ZL30</accession>
<dbReference type="Proteomes" id="UP000268162">
    <property type="component" value="Unassembled WGS sequence"/>
</dbReference>
<dbReference type="STRING" id="215637.A0A4P9ZL30"/>
<comment type="subcellular location">
    <subcellularLocation>
        <location evidence="1">Membrane</location>
        <topology evidence="1">Multi-pass membrane protein</topology>
    </subcellularLocation>
</comment>
<dbReference type="PANTHER" id="PTHR23291">
    <property type="entry name" value="BAX INHIBITOR-RELATED"/>
    <property type="match status" value="1"/>
</dbReference>
<reference evidence="9" key="1">
    <citation type="journal article" date="2018" name="Nat. Microbiol.">
        <title>Leveraging single-cell genomics to expand the fungal tree of life.</title>
        <authorList>
            <person name="Ahrendt S.R."/>
            <person name="Quandt C.A."/>
            <person name="Ciobanu D."/>
            <person name="Clum A."/>
            <person name="Salamov A."/>
            <person name="Andreopoulos B."/>
            <person name="Cheng J.F."/>
            <person name="Woyke T."/>
            <person name="Pelin A."/>
            <person name="Henrissat B."/>
            <person name="Reynolds N.K."/>
            <person name="Benny G.L."/>
            <person name="Smith M.E."/>
            <person name="James T.Y."/>
            <person name="Grigoriev I.V."/>
        </authorList>
    </citation>
    <scope>NUCLEOTIDE SEQUENCE [LARGE SCALE GENOMIC DNA]</scope>
    <source>
        <strain evidence="9">RSA 468</strain>
    </source>
</reference>
<evidence type="ECO:0000256" key="3">
    <source>
        <dbReference type="ARBA" id="ARBA00022692"/>
    </source>
</evidence>
<feature type="transmembrane region" description="Helical" evidence="6">
    <location>
        <begin position="55"/>
        <end position="73"/>
    </location>
</feature>
<comment type="similarity">
    <text evidence="2 6">Belongs to the BI1 family.</text>
</comment>
<feature type="compositionally biased region" description="Low complexity" evidence="7">
    <location>
        <begin position="8"/>
        <end position="18"/>
    </location>
</feature>
<name>A0A4P9ZL30_9FUNG</name>
<feature type="transmembrane region" description="Helical" evidence="6">
    <location>
        <begin position="117"/>
        <end position="138"/>
    </location>
</feature>
<evidence type="ECO:0000256" key="5">
    <source>
        <dbReference type="ARBA" id="ARBA00023136"/>
    </source>
</evidence>
<evidence type="ECO:0000256" key="4">
    <source>
        <dbReference type="ARBA" id="ARBA00022989"/>
    </source>
</evidence>
<protein>
    <submittedName>
        <fullName evidence="8">Inhibitor of apoptosis-promoting Bax1-domain-containing protein</fullName>
    </submittedName>
</protein>
<keyword evidence="5 6" id="KW-0472">Membrane</keyword>
<proteinExistence type="inferred from homology"/>
<evidence type="ECO:0000256" key="7">
    <source>
        <dbReference type="SAM" id="MobiDB-lite"/>
    </source>
</evidence>
<keyword evidence="3 6" id="KW-0812">Transmembrane</keyword>
<dbReference type="InterPro" id="IPR006214">
    <property type="entry name" value="Bax_inhibitor_1-related"/>
</dbReference>
<dbReference type="Pfam" id="PF01027">
    <property type="entry name" value="Bax1-I"/>
    <property type="match status" value="1"/>
</dbReference>
<dbReference type="OrthoDB" id="1277691at2759"/>
<evidence type="ECO:0000256" key="6">
    <source>
        <dbReference type="RuleBase" id="RU004379"/>
    </source>
</evidence>
<keyword evidence="4 6" id="KW-1133">Transmembrane helix</keyword>
<feature type="transmembrane region" description="Helical" evidence="6">
    <location>
        <begin position="198"/>
        <end position="217"/>
    </location>
</feature>
<sequence length="272" mass="29460">MATPYYTSSSSTAGPSWSAGGGSGEGARPTYSYSFETLTKTNPLSPLAQRHLTRVYTWLALASGSAALGSYAFITGYLQLPVWATLLLSLASVFYLSGPPAPSALWASPAQIRQTALLTVAFTQGNAIGSLLNVALYVDPRIVTTALAGTLAVFTCFTASAIFSRSRVGLYFGGLLGSALSVLALLSWVNGLFLRSEALFALQLYGGLAIFSFYIIYDTQKILHQIDMGYLDAAGQAFELYTDAFAVFVRLLIILLRKEENRERRRDNRKRS</sequence>
<feature type="transmembrane region" description="Helical" evidence="6">
    <location>
        <begin position="169"/>
        <end position="186"/>
    </location>
</feature>
<evidence type="ECO:0000313" key="9">
    <source>
        <dbReference type="Proteomes" id="UP000268162"/>
    </source>
</evidence>
<dbReference type="AlphaFoldDB" id="A0A4P9ZL30"/>
<gene>
    <name evidence="8" type="ORF">BJ085DRAFT_39199</name>
</gene>
<evidence type="ECO:0000256" key="2">
    <source>
        <dbReference type="ARBA" id="ARBA00010350"/>
    </source>
</evidence>
<evidence type="ECO:0000313" key="8">
    <source>
        <dbReference type="EMBL" id="RKP33778.1"/>
    </source>
</evidence>
<feature type="transmembrane region" description="Helical" evidence="6">
    <location>
        <begin position="237"/>
        <end position="256"/>
    </location>
</feature>